<dbReference type="InterPro" id="IPR017900">
    <property type="entry name" value="4Fe4S_Fe_S_CS"/>
</dbReference>
<feature type="domain" description="4Fe-4S ferredoxin-type" evidence="12">
    <location>
        <begin position="207"/>
        <end position="237"/>
    </location>
</feature>
<dbReference type="InterPro" id="IPR017896">
    <property type="entry name" value="4Fe4S_Fe-S-bd"/>
</dbReference>
<dbReference type="HAMAP" id="MF_00463">
    <property type="entry name" value="RsxB_RnfB"/>
    <property type="match status" value="1"/>
</dbReference>
<feature type="binding site" evidence="10">
    <location>
        <position position="183"/>
    </location>
    <ligand>
        <name>[4Fe-4S] cluster</name>
        <dbReference type="ChEBI" id="CHEBI:49883"/>
        <label>2</label>
    </ligand>
</feature>
<accession>A0A1E3ANY9</accession>
<protein>
    <recommendedName>
        <fullName evidence="10">Ion-translocating oxidoreductase complex subunit B</fullName>
        <ecNumber evidence="10">7.-.-.-</ecNumber>
    </recommendedName>
    <alternativeName>
        <fullName evidence="10">Rnf electron transport complex subunit B</fullName>
    </alternativeName>
</protein>
<dbReference type="AlphaFoldDB" id="A0A1E3ANY9"/>
<evidence type="ECO:0000256" key="4">
    <source>
        <dbReference type="ARBA" id="ARBA00022737"/>
    </source>
</evidence>
<keyword evidence="3 10" id="KW-0479">Metal-binding</keyword>
<evidence type="ECO:0000256" key="3">
    <source>
        <dbReference type="ARBA" id="ARBA00022723"/>
    </source>
</evidence>
<feature type="domain" description="4Fe-4S ferredoxin-type" evidence="12">
    <location>
        <begin position="238"/>
        <end position="267"/>
    </location>
</feature>
<keyword evidence="10" id="KW-1003">Cell membrane</keyword>
<comment type="subunit">
    <text evidence="10">The complex is composed of six subunits: RnfA, RnfB, RnfC, RnfD, RnfE and RnfG.</text>
</comment>
<dbReference type="PATRIC" id="fig|1432052.3.peg.4656"/>
<name>A0A1E3ANY9_9FIRM</name>
<feature type="transmembrane region" description="Helical" evidence="11">
    <location>
        <begin position="6"/>
        <end position="31"/>
    </location>
</feature>
<dbReference type="NCBIfam" id="TIGR01944">
    <property type="entry name" value="rnfB"/>
    <property type="match status" value="1"/>
</dbReference>
<evidence type="ECO:0000259" key="13">
    <source>
        <dbReference type="PROSITE" id="PS51656"/>
    </source>
</evidence>
<dbReference type="Gene3D" id="1.10.15.40">
    <property type="entry name" value="Electron transport complex subunit B, putative Fe-S cluster"/>
    <property type="match status" value="1"/>
</dbReference>
<keyword evidence="5 10" id="KW-1278">Translocase</keyword>
<dbReference type="GO" id="GO:0046872">
    <property type="term" value="F:metal ion binding"/>
    <property type="evidence" value="ECO:0007669"/>
    <property type="project" value="UniProtKB-KW"/>
</dbReference>
<dbReference type="Pfam" id="PF25160">
    <property type="entry name" value="LdpA_Fe-S-bd"/>
    <property type="match status" value="1"/>
</dbReference>
<dbReference type="GO" id="GO:0009055">
    <property type="term" value="F:electron transfer activity"/>
    <property type="evidence" value="ECO:0007669"/>
    <property type="project" value="InterPro"/>
</dbReference>
<dbReference type="RefSeq" id="WP_069158247.1">
    <property type="nucleotide sequence ID" value="NZ_DBFYTC010000263.1"/>
</dbReference>
<feature type="binding site" evidence="10">
    <location>
        <position position="140"/>
    </location>
    <ligand>
        <name>[4Fe-4S] cluster</name>
        <dbReference type="ChEBI" id="CHEBI:49883"/>
        <label>2</label>
    </ligand>
</feature>
<keyword evidence="6 10" id="KW-0249">Electron transport</keyword>
<dbReference type="PROSITE" id="PS00198">
    <property type="entry name" value="4FE4S_FER_1"/>
    <property type="match status" value="1"/>
</dbReference>
<feature type="binding site" evidence="10">
    <location>
        <position position="154"/>
    </location>
    <ligand>
        <name>[4Fe-4S] cluster</name>
        <dbReference type="ChEBI" id="CHEBI:49883"/>
        <label>3</label>
    </ligand>
</feature>
<comment type="similarity">
    <text evidence="10">Belongs to the 4Fe4S bacterial-type ferredoxin family. RnfB subfamily.</text>
</comment>
<feature type="domain" description="4Fe-4S ferredoxin-type" evidence="12">
    <location>
        <begin position="164"/>
        <end position="193"/>
    </location>
</feature>
<keyword evidence="2 10" id="KW-0004">4Fe-4S</keyword>
<keyword evidence="9 10" id="KW-0472">Membrane</keyword>
<evidence type="ECO:0000256" key="7">
    <source>
        <dbReference type="ARBA" id="ARBA00023004"/>
    </source>
</evidence>
<feature type="region of interest" description="Hydrophobic" evidence="10">
    <location>
        <begin position="1"/>
        <end position="28"/>
    </location>
</feature>
<feature type="binding site" evidence="10">
    <location>
        <position position="150"/>
    </location>
    <ligand>
        <name>[4Fe-4S] cluster</name>
        <dbReference type="ChEBI" id="CHEBI:49883"/>
        <label>2</label>
    </ligand>
</feature>
<evidence type="ECO:0000313" key="14">
    <source>
        <dbReference type="EMBL" id="ODM09836.1"/>
    </source>
</evidence>
<feature type="binding site" evidence="10">
    <location>
        <position position="54"/>
    </location>
    <ligand>
        <name>[4Fe-4S] cluster</name>
        <dbReference type="ChEBI" id="CHEBI:49883"/>
        <label>1</label>
    </ligand>
</feature>
<dbReference type="Pfam" id="PF13187">
    <property type="entry name" value="Fer4_9"/>
    <property type="match status" value="1"/>
</dbReference>
<feature type="binding site" evidence="10">
    <location>
        <position position="176"/>
    </location>
    <ligand>
        <name>[4Fe-4S] cluster</name>
        <dbReference type="ChEBI" id="CHEBI:49883"/>
        <label>3</label>
    </ligand>
</feature>
<dbReference type="GO" id="GO:0005886">
    <property type="term" value="C:plasma membrane"/>
    <property type="evidence" value="ECO:0007669"/>
    <property type="project" value="UniProtKB-SubCell"/>
</dbReference>
<feature type="binding site" evidence="10">
    <location>
        <position position="59"/>
    </location>
    <ligand>
        <name>[4Fe-4S] cluster</name>
        <dbReference type="ChEBI" id="CHEBI:49883"/>
        <label>1</label>
    </ligand>
</feature>
<gene>
    <name evidence="10 14" type="primary">rnfB</name>
    <name evidence="14" type="ORF">BEH84_04204</name>
</gene>
<organism evidence="14 15">
    <name type="scientific">Eisenbergiella tayi</name>
    <dbReference type="NCBI Taxonomy" id="1432052"/>
    <lineage>
        <taxon>Bacteria</taxon>
        <taxon>Bacillati</taxon>
        <taxon>Bacillota</taxon>
        <taxon>Clostridia</taxon>
        <taxon>Lachnospirales</taxon>
        <taxon>Lachnospiraceae</taxon>
        <taxon>Eisenbergiella</taxon>
    </lineage>
</organism>
<reference evidence="14 15" key="1">
    <citation type="submission" date="2016-07" db="EMBL/GenBank/DDBJ databases">
        <title>Characterization of isolates of Eisenbergiella tayi derived from blood cultures, using whole genome sequencing.</title>
        <authorList>
            <person name="Burdz T."/>
            <person name="Wiebe D."/>
            <person name="Huynh C."/>
            <person name="Bernard K."/>
        </authorList>
    </citation>
    <scope>NUCLEOTIDE SEQUENCE [LARGE SCALE GENOMIC DNA]</scope>
    <source>
        <strain evidence="14 15">NML 120489</strain>
    </source>
</reference>
<keyword evidence="11" id="KW-0812">Transmembrane</keyword>
<evidence type="ECO:0000256" key="8">
    <source>
        <dbReference type="ARBA" id="ARBA00023014"/>
    </source>
</evidence>
<evidence type="ECO:0000256" key="10">
    <source>
        <dbReference type="HAMAP-Rule" id="MF_00463"/>
    </source>
</evidence>
<dbReference type="InterPro" id="IPR007202">
    <property type="entry name" value="4Fe-4S_dom"/>
</dbReference>
<dbReference type="PANTHER" id="PTHR43560:SF1">
    <property type="entry name" value="ION-TRANSLOCATING OXIDOREDUCTASE COMPLEX SUBUNIT B"/>
    <property type="match status" value="1"/>
</dbReference>
<evidence type="ECO:0000313" key="15">
    <source>
        <dbReference type="Proteomes" id="UP000095003"/>
    </source>
</evidence>
<evidence type="ECO:0000256" key="2">
    <source>
        <dbReference type="ARBA" id="ARBA00022485"/>
    </source>
</evidence>
<keyword evidence="4 10" id="KW-0677">Repeat</keyword>
<keyword evidence="11" id="KW-1133">Transmembrane helix</keyword>
<evidence type="ECO:0000259" key="12">
    <source>
        <dbReference type="PROSITE" id="PS51379"/>
    </source>
</evidence>
<keyword evidence="1 10" id="KW-0813">Transport</keyword>
<comment type="caution">
    <text evidence="10">Lacks conserved residue(s) required for the propagation of feature annotation.</text>
</comment>
<dbReference type="InterPro" id="IPR050395">
    <property type="entry name" value="4Fe4S_Ferredoxin_RnfB"/>
</dbReference>
<sequence>MSISGILIATAIVGGIGLFIGLFLGGSAILFKVEVNEKEEAILAQLPGNNCGGCGYPGCAGLAAAIAAGEAPVNACPVGGAAVGKKVGAIMGVEAEEGEHMVAFVQCRGTRDKIKVDYDYVGLHDCRMLSFVPNGGAKSCNFGCLGYGSCVEVCPFDAIHIFNGVAQVDREACKACGKCISVCPKNLITLIPYSAKYAAACNSGDKGPITMKDCRAGCIGCGICTKNCPEGAIKVENFNATIDQSKCIGCGICADKCPKNVIVMLSGRPVCAEGTGEHEEKGED</sequence>
<dbReference type="PROSITE" id="PS51656">
    <property type="entry name" value="4FE4S"/>
    <property type="match status" value="1"/>
</dbReference>
<comment type="function">
    <text evidence="10">Part of a membrane-bound complex that couples electron transfer with translocation of ions across the membrane.</text>
</comment>
<keyword evidence="7 10" id="KW-0408">Iron</keyword>
<dbReference type="PANTHER" id="PTHR43560">
    <property type="entry name" value="ION-TRANSLOCATING OXIDOREDUCTASE COMPLEX SUBUNIT B"/>
    <property type="match status" value="1"/>
</dbReference>
<proteinExistence type="inferred from homology"/>
<dbReference type="SUPFAM" id="SSF54862">
    <property type="entry name" value="4Fe-4S ferredoxins"/>
    <property type="match status" value="1"/>
</dbReference>
<keyword evidence="8 10" id="KW-0411">Iron-sulfur</keyword>
<comment type="cofactor">
    <cofactor evidence="10">
        <name>[4Fe-4S] cluster</name>
        <dbReference type="ChEBI" id="CHEBI:49883"/>
    </cofactor>
    <text evidence="10">Binds 3 [4Fe-4S] clusters.</text>
</comment>
<feature type="binding site" evidence="10">
    <location>
        <position position="144"/>
    </location>
    <ligand>
        <name>[4Fe-4S] cluster</name>
        <dbReference type="ChEBI" id="CHEBI:49883"/>
        <label>2</label>
    </ligand>
</feature>
<feature type="domain" description="4Fe-4S" evidence="13">
    <location>
        <begin position="34"/>
        <end position="93"/>
    </location>
</feature>
<dbReference type="Proteomes" id="UP000095003">
    <property type="component" value="Unassembled WGS sequence"/>
</dbReference>
<evidence type="ECO:0000256" key="5">
    <source>
        <dbReference type="ARBA" id="ARBA00022967"/>
    </source>
</evidence>
<comment type="caution">
    <text evidence="14">The sequence shown here is derived from an EMBL/GenBank/DDBJ whole genome shotgun (WGS) entry which is preliminary data.</text>
</comment>
<dbReference type="GeneID" id="93302158"/>
<feature type="binding site" evidence="10">
    <location>
        <position position="51"/>
    </location>
    <ligand>
        <name>[4Fe-4S] cluster</name>
        <dbReference type="ChEBI" id="CHEBI:49883"/>
        <label>1</label>
    </ligand>
</feature>
<dbReference type="Pfam" id="PF04060">
    <property type="entry name" value="FeS"/>
    <property type="match status" value="1"/>
</dbReference>
<evidence type="ECO:0000256" key="6">
    <source>
        <dbReference type="ARBA" id="ARBA00022982"/>
    </source>
</evidence>
<dbReference type="EC" id="7.-.-.-" evidence="10"/>
<dbReference type="InterPro" id="IPR010207">
    <property type="entry name" value="Elect_transpt_cplx_RnfB/RsxB"/>
</dbReference>
<feature type="binding site" evidence="10">
    <location>
        <position position="179"/>
    </location>
    <ligand>
        <name>[4Fe-4S] cluster</name>
        <dbReference type="ChEBI" id="CHEBI:49883"/>
        <label>3</label>
    </ligand>
</feature>
<evidence type="ECO:0000256" key="11">
    <source>
        <dbReference type="SAM" id="Phobius"/>
    </source>
</evidence>
<feature type="binding site" evidence="10">
    <location>
        <position position="76"/>
    </location>
    <ligand>
        <name>[4Fe-4S] cluster</name>
        <dbReference type="ChEBI" id="CHEBI:49883"/>
        <label>1</label>
    </ligand>
</feature>
<dbReference type="InterPro" id="IPR057431">
    <property type="entry name" value="LdpA_Fe-S-bd"/>
</dbReference>
<comment type="subcellular location">
    <subcellularLocation>
        <location evidence="10">Cell membrane</location>
    </subcellularLocation>
</comment>
<dbReference type="GO" id="GO:0051539">
    <property type="term" value="F:4 iron, 4 sulfur cluster binding"/>
    <property type="evidence" value="ECO:0007669"/>
    <property type="project" value="UniProtKB-UniRule"/>
</dbReference>
<feature type="binding site" evidence="10">
    <location>
        <position position="173"/>
    </location>
    <ligand>
        <name>[4Fe-4S] cluster</name>
        <dbReference type="ChEBI" id="CHEBI:49883"/>
        <label>3</label>
    </ligand>
</feature>
<dbReference type="PROSITE" id="PS51379">
    <property type="entry name" value="4FE4S_FER_2"/>
    <property type="match status" value="4"/>
</dbReference>
<dbReference type="EMBL" id="MCGI01000004">
    <property type="protein sequence ID" value="ODM09836.1"/>
    <property type="molecule type" value="Genomic_DNA"/>
</dbReference>
<feature type="domain" description="4Fe-4S ferredoxin-type" evidence="12">
    <location>
        <begin position="131"/>
        <end position="161"/>
    </location>
</feature>
<dbReference type="GO" id="GO:0022900">
    <property type="term" value="P:electron transport chain"/>
    <property type="evidence" value="ECO:0007669"/>
    <property type="project" value="UniProtKB-UniRule"/>
</dbReference>
<evidence type="ECO:0000256" key="1">
    <source>
        <dbReference type="ARBA" id="ARBA00022448"/>
    </source>
</evidence>
<dbReference type="Gene3D" id="3.30.70.20">
    <property type="match status" value="2"/>
</dbReference>
<evidence type="ECO:0000256" key="9">
    <source>
        <dbReference type="ARBA" id="ARBA00023136"/>
    </source>
</evidence>
<dbReference type="CDD" id="cd10549">
    <property type="entry name" value="MtMvhB_like"/>
    <property type="match status" value="1"/>
</dbReference>